<dbReference type="OrthoDB" id="2110130at2759"/>
<feature type="non-terminal residue" evidence="1">
    <location>
        <position position="1"/>
    </location>
</feature>
<gene>
    <name evidence="1" type="ORF">BDK51DRAFT_49502</name>
</gene>
<dbReference type="AlphaFoldDB" id="A0A4P9WF37"/>
<dbReference type="EMBL" id="KZ995111">
    <property type="protein sequence ID" value="RKO91341.1"/>
    <property type="molecule type" value="Genomic_DNA"/>
</dbReference>
<accession>A0A4P9WF37</accession>
<keyword evidence="2" id="KW-1185">Reference proteome</keyword>
<organism evidence="1 2">
    <name type="scientific">Blyttiomyces helicus</name>
    <dbReference type="NCBI Taxonomy" id="388810"/>
    <lineage>
        <taxon>Eukaryota</taxon>
        <taxon>Fungi</taxon>
        <taxon>Fungi incertae sedis</taxon>
        <taxon>Chytridiomycota</taxon>
        <taxon>Chytridiomycota incertae sedis</taxon>
        <taxon>Chytridiomycetes</taxon>
        <taxon>Chytridiomycetes incertae sedis</taxon>
        <taxon>Blyttiomyces</taxon>
    </lineage>
</organism>
<reference evidence="2" key="1">
    <citation type="journal article" date="2018" name="Nat. Microbiol.">
        <title>Leveraging single-cell genomics to expand the fungal tree of life.</title>
        <authorList>
            <person name="Ahrendt S.R."/>
            <person name="Quandt C.A."/>
            <person name="Ciobanu D."/>
            <person name="Clum A."/>
            <person name="Salamov A."/>
            <person name="Andreopoulos B."/>
            <person name="Cheng J.F."/>
            <person name="Woyke T."/>
            <person name="Pelin A."/>
            <person name="Henrissat B."/>
            <person name="Reynolds N.K."/>
            <person name="Benny G.L."/>
            <person name="Smith M.E."/>
            <person name="James T.Y."/>
            <person name="Grigoriev I.V."/>
        </authorList>
    </citation>
    <scope>NUCLEOTIDE SEQUENCE [LARGE SCALE GENOMIC DNA]</scope>
</reference>
<name>A0A4P9WF37_9FUNG</name>
<protein>
    <submittedName>
        <fullName evidence="1">Uncharacterized protein</fullName>
    </submittedName>
</protein>
<proteinExistence type="predicted"/>
<dbReference type="Proteomes" id="UP000269721">
    <property type="component" value="Unassembled WGS sequence"/>
</dbReference>
<evidence type="ECO:0000313" key="2">
    <source>
        <dbReference type="Proteomes" id="UP000269721"/>
    </source>
</evidence>
<sequence>LRDRFPDSHIQISPDPQDFRLIDQVAEEIWIVQDGEVEQWQGDIRSYKDMLKEKIRAEREAVLAAEAAGGK</sequence>
<evidence type="ECO:0000313" key="1">
    <source>
        <dbReference type="EMBL" id="RKO91341.1"/>
    </source>
</evidence>